<dbReference type="EMBL" id="VEPZ02001761">
    <property type="protein sequence ID" value="KAE8657178.1"/>
    <property type="molecule type" value="Genomic_DNA"/>
</dbReference>
<comment type="caution">
    <text evidence="1">The sequence shown here is derived from an EMBL/GenBank/DDBJ whole genome shotgun (WGS) entry which is preliminary data.</text>
</comment>
<organism evidence="1 2">
    <name type="scientific">Hibiscus syriacus</name>
    <name type="common">Rose of Sharon</name>
    <dbReference type="NCBI Taxonomy" id="106335"/>
    <lineage>
        <taxon>Eukaryota</taxon>
        <taxon>Viridiplantae</taxon>
        <taxon>Streptophyta</taxon>
        <taxon>Embryophyta</taxon>
        <taxon>Tracheophyta</taxon>
        <taxon>Spermatophyta</taxon>
        <taxon>Magnoliopsida</taxon>
        <taxon>eudicotyledons</taxon>
        <taxon>Gunneridae</taxon>
        <taxon>Pentapetalae</taxon>
        <taxon>rosids</taxon>
        <taxon>malvids</taxon>
        <taxon>Malvales</taxon>
        <taxon>Malvaceae</taxon>
        <taxon>Malvoideae</taxon>
        <taxon>Hibiscus</taxon>
    </lineage>
</organism>
<proteinExistence type="predicted"/>
<sequence>MMDRWIKPDPTVEIEDGGWRLAGLGLGNPNWKPKYLGFPVGFGPVSVDNASGKDKKLEIIKSLNAENLLVIDYFVAMPSGRPTTWLPTRVVCMGMIVCMGHAQPNHRSPCNPSDLLGRHACPATFPAACSPARDLVFGPLLHAAWSPAPVACCIIAA</sequence>
<dbReference type="AlphaFoldDB" id="A0A6A2WFR2"/>
<evidence type="ECO:0000313" key="1">
    <source>
        <dbReference type="EMBL" id="KAE8657178.1"/>
    </source>
</evidence>
<dbReference type="Proteomes" id="UP000436088">
    <property type="component" value="Unassembled WGS sequence"/>
</dbReference>
<keyword evidence="2" id="KW-1185">Reference proteome</keyword>
<name>A0A6A2WFR2_HIBSY</name>
<reference evidence="1" key="1">
    <citation type="submission" date="2019-09" db="EMBL/GenBank/DDBJ databases">
        <title>Draft genome information of white flower Hibiscus syriacus.</title>
        <authorList>
            <person name="Kim Y.-M."/>
        </authorList>
    </citation>
    <scope>NUCLEOTIDE SEQUENCE [LARGE SCALE GENOMIC DNA]</scope>
    <source>
        <strain evidence="1">YM2019G1</strain>
    </source>
</reference>
<protein>
    <submittedName>
        <fullName evidence="1">Uncharacterized protein</fullName>
    </submittedName>
</protein>
<accession>A0A6A2WFR2</accession>
<gene>
    <name evidence="1" type="ORF">F3Y22_tig00116996pilonHSYRG00125</name>
</gene>
<evidence type="ECO:0000313" key="2">
    <source>
        <dbReference type="Proteomes" id="UP000436088"/>
    </source>
</evidence>